<proteinExistence type="predicted"/>
<dbReference type="EMBL" id="JAFJYH010000001">
    <property type="protein sequence ID" value="KAG4426618.1"/>
    <property type="molecule type" value="Genomic_DNA"/>
</dbReference>
<gene>
    <name evidence="7" type="ORF">IFR04_000049</name>
</gene>
<feature type="domain" description="FAD-binding" evidence="6">
    <location>
        <begin position="34"/>
        <end position="230"/>
    </location>
</feature>
<keyword evidence="5" id="KW-0503">Monooxygenase</keyword>
<dbReference type="GO" id="GO:0071949">
    <property type="term" value="F:FAD binding"/>
    <property type="evidence" value="ECO:0007669"/>
    <property type="project" value="InterPro"/>
</dbReference>
<dbReference type="InterPro" id="IPR002938">
    <property type="entry name" value="FAD-bd"/>
</dbReference>
<comment type="caution">
    <text evidence="7">The sequence shown here is derived from an EMBL/GenBank/DDBJ whole genome shotgun (WGS) entry which is preliminary data.</text>
</comment>
<dbReference type="Proteomes" id="UP000664132">
    <property type="component" value="Unassembled WGS sequence"/>
</dbReference>
<dbReference type="OrthoDB" id="655030at2759"/>
<evidence type="ECO:0000259" key="6">
    <source>
        <dbReference type="Pfam" id="PF01494"/>
    </source>
</evidence>
<keyword evidence="2" id="KW-0285">Flavoprotein</keyword>
<evidence type="ECO:0000256" key="1">
    <source>
        <dbReference type="ARBA" id="ARBA00001974"/>
    </source>
</evidence>
<dbReference type="SUPFAM" id="SSF51905">
    <property type="entry name" value="FAD/NAD(P)-binding domain"/>
    <property type="match status" value="1"/>
</dbReference>
<dbReference type="Gene3D" id="3.50.50.60">
    <property type="entry name" value="FAD/NAD(P)-binding domain"/>
    <property type="match status" value="1"/>
</dbReference>
<dbReference type="PANTHER" id="PTHR47178:SF5">
    <property type="entry name" value="FAD-BINDING DOMAIN-CONTAINING PROTEIN"/>
    <property type="match status" value="1"/>
</dbReference>
<dbReference type="GO" id="GO:0004497">
    <property type="term" value="F:monooxygenase activity"/>
    <property type="evidence" value="ECO:0007669"/>
    <property type="project" value="UniProtKB-KW"/>
</dbReference>
<dbReference type="PRINTS" id="PR00420">
    <property type="entry name" value="RNGMNOXGNASE"/>
</dbReference>
<keyword evidence="8" id="KW-1185">Reference proteome</keyword>
<evidence type="ECO:0000256" key="5">
    <source>
        <dbReference type="ARBA" id="ARBA00023033"/>
    </source>
</evidence>
<dbReference type="Pfam" id="PF01494">
    <property type="entry name" value="FAD_binding_3"/>
    <property type="match status" value="1"/>
</dbReference>
<evidence type="ECO:0000256" key="3">
    <source>
        <dbReference type="ARBA" id="ARBA00022827"/>
    </source>
</evidence>
<evidence type="ECO:0000313" key="7">
    <source>
        <dbReference type="EMBL" id="KAG4426618.1"/>
    </source>
</evidence>
<accession>A0A8H7WL15</accession>
<protein>
    <recommendedName>
        <fullName evidence="6">FAD-binding domain-containing protein</fullName>
    </recommendedName>
</protein>
<reference evidence="7" key="1">
    <citation type="submission" date="2021-02" db="EMBL/GenBank/DDBJ databases">
        <title>Genome sequence Cadophora malorum strain M34.</title>
        <authorList>
            <person name="Stefanovic E."/>
            <person name="Vu D."/>
            <person name="Scully C."/>
            <person name="Dijksterhuis J."/>
            <person name="Roader J."/>
            <person name="Houbraken J."/>
        </authorList>
    </citation>
    <scope>NUCLEOTIDE SEQUENCE</scope>
    <source>
        <strain evidence="7">M34</strain>
    </source>
</reference>
<keyword evidence="4" id="KW-0560">Oxidoreductase</keyword>
<evidence type="ECO:0000256" key="2">
    <source>
        <dbReference type="ARBA" id="ARBA00022630"/>
    </source>
</evidence>
<keyword evidence="3" id="KW-0274">FAD</keyword>
<dbReference type="AlphaFoldDB" id="A0A8H7WL15"/>
<evidence type="ECO:0000313" key="8">
    <source>
        <dbReference type="Proteomes" id="UP000664132"/>
    </source>
</evidence>
<sequence length="454" mass="50513">MYSSSTTSLKPPRTSESWLSWSSQSSTLGEPVLRVAVIGGGIAGLTLGQLLRDTPNVEVTVYEKSVESVDRLCGYRVMLSSFVLQNLQAILPSGVWAKVAGSIGVQPTSGQELRFFKSNGIEMFAFEAEEIKNSYSVSRWPLRNALLHKSQSFVRFGKSFKRYERQKDGTVKVIFEDGSSDICDLLVGADGAGSRVRKQLIPEATVTTTDLAVIYFKIPLTPDTKELLPTRSASMAFSHRNQNILLHTWVNPRKMWATKFDDFDIGNDESFIMYGYGSPIHEFSNRSKPPGELSSVELKAECLSRVLSDPNIDPRFVTLTEHCVVNSAYVHTVKDCQAVKRWDTSSVTLIGDAVFNISTMLGKGANCALLDTIDLAETLKRPSIIHASKRRIELHKRAEEGVKRRLKERQRSGLIQNFVYLGDSKLREFCKEHGLKAAFGWVDGKSPVEFGKGS</sequence>
<dbReference type="InterPro" id="IPR036188">
    <property type="entry name" value="FAD/NAD-bd_sf"/>
</dbReference>
<dbReference type="PANTHER" id="PTHR47178">
    <property type="entry name" value="MONOOXYGENASE, FAD-BINDING"/>
    <property type="match status" value="1"/>
</dbReference>
<evidence type="ECO:0000256" key="4">
    <source>
        <dbReference type="ARBA" id="ARBA00023002"/>
    </source>
</evidence>
<name>A0A8H7WL15_9HELO</name>
<comment type="cofactor">
    <cofactor evidence="1">
        <name>FAD</name>
        <dbReference type="ChEBI" id="CHEBI:57692"/>
    </cofactor>
</comment>
<organism evidence="7 8">
    <name type="scientific">Cadophora malorum</name>
    <dbReference type="NCBI Taxonomy" id="108018"/>
    <lineage>
        <taxon>Eukaryota</taxon>
        <taxon>Fungi</taxon>
        <taxon>Dikarya</taxon>
        <taxon>Ascomycota</taxon>
        <taxon>Pezizomycotina</taxon>
        <taxon>Leotiomycetes</taxon>
        <taxon>Helotiales</taxon>
        <taxon>Ploettnerulaceae</taxon>
        <taxon>Cadophora</taxon>
    </lineage>
</organism>